<name>A0A0R1U9S6_9LACO</name>
<evidence type="ECO:0000313" key="3">
    <source>
        <dbReference type="Proteomes" id="UP000051036"/>
    </source>
</evidence>
<keyword evidence="3" id="KW-1185">Reference proteome</keyword>
<sequence length="158" mass="18116">MKTRLGIAIGFSAFLVGRSYIEQLPGGKNIFAILAVPAFLICIIFWVYIILDLSNTIFNRIQEKRLRQIYTEYILNLTGNKYSIVRTLYDSPQHQARLKYNDTDVRDLMKKGIIELSQTNNVVLRHELNDPTVNFLLTSSALEVVENNSEKFKSNQSA</sequence>
<evidence type="ECO:0000313" key="2">
    <source>
        <dbReference type="EMBL" id="KRL89870.1"/>
    </source>
</evidence>
<keyword evidence="1" id="KW-0812">Transmembrane</keyword>
<comment type="caution">
    <text evidence="2">The sequence shown here is derived from an EMBL/GenBank/DDBJ whole genome shotgun (WGS) entry which is preliminary data.</text>
</comment>
<keyword evidence="1" id="KW-0472">Membrane</keyword>
<dbReference type="STRING" id="1423763.FC46_GL000518"/>
<reference evidence="2 3" key="1">
    <citation type="journal article" date="2015" name="Genome Announc.">
        <title>Expanding the biotechnology potential of lactobacilli through comparative genomics of 213 strains and associated genera.</title>
        <authorList>
            <person name="Sun Z."/>
            <person name="Harris H.M."/>
            <person name="McCann A."/>
            <person name="Guo C."/>
            <person name="Argimon S."/>
            <person name="Zhang W."/>
            <person name="Yang X."/>
            <person name="Jeffery I.B."/>
            <person name="Cooney J.C."/>
            <person name="Kagawa T.F."/>
            <person name="Liu W."/>
            <person name="Song Y."/>
            <person name="Salvetti E."/>
            <person name="Wrobel A."/>
            <person name="Rasinkangas P."/>
            <person name="Parkhill J."/>
            <person name="Rea M.C."/>
            <person name="O'Sullivan O."/>
            <person name="Ritari J."/>
            <person name="Douillard F.P."/>
            <person name="Paul Ross R."/>
            <person name="Yang R."/>
            <person name="Briner A.E."/>
            <person name="Felis G.E."/>
            <person name="de Vos W.M."/>
            <person name="Barrangou R."/>
            <person name="Klaenhammer T.R."/>
            <person name="Caufield P.W."/>
            <person name="Cui Y."/>
            <person name="Zhang H."/>
            <person name="O'Toole P.W."/>
        </authorList>
    </citation>
    <scope>NUCLEOTIDE SEQUENCE [LARGE SCALE GENOMIC DNA]</scope>
    <source>
        <strain evidence="2 3">DSM 16043</strain>
    </source>
</reference>
<feature type="transmembrane region" description="Helical" evidence="1">
    <location>
        <begin position="31"/>
        <end position="51"/>
    </location>
</feature>
<accession>A0A0R1U9S6</accession>
<dbReference type="PATRIC" id="fig|1423763.3.peg.522"/>
<organism evidence="2 3">
    <name type="scientific">Lactobacillus kalixensis DSM 16043</name>
    <dbReference type="NCBI Taxonomy" id="1423763"/>
    <lineage>
        <taxon>Bacteria</taxon>
        <taxon>Bacillati</taxon>
        <taxon>Bacillota</taxon>
        <taxon>Bacilli</taxon>
        <taxon>Lactobacillales</taxon>
        <taxon>Lactobacillaceae</taxon>
        <taxon>Lactobacillus</taxon>
    </lineage>
</organism>
<evidence type="ECO:0000256" key="1">
    <source>
        <dbReference type="SAM" id="Phobius"/>
    </source>
</evidence>
<proteinExistence type="predicted"/>
<dbReference type="EMBL" id="AZFM01000017">
    <property type="protein sequence ID" value="KRL89870.1"/>
    <property type="molecule type" value="Genomic_DNA"/>
</dbReference>
<dbReference type="AlphaFoldDB" id="A0A0R1U9S6"/>
<gene>
    <name evidence="2" type="ORF">FC46_GL000518</name>
</gene>
<dbReference type="Proteomes" id="UP000051036">
    <property type="component" value="Unassembled WGS sequence"/>
</dbReference>
<keyword evidence="1" id="KW-1133">Transmembrane helix</keyword>
<protein>
    <submittedName>
        <fullName evidence="2">Uncharacterized protein</fullName>
    </submittedName>
</protein>
<dbReference type="InterPro" id="IPR025982">
    <property type="entry name" value="SieB"/>
</dbReference>
<dbReference type="Pfam" id="PF14163">
    <property type="entry name" value="SieB"/>
    <property type="match status" value="1"/>
</dbReference>